<dbReference type="EMBL" id="KX574343">
    <property type="protein sequence ID" value="ANZ57193.1"/>
    <property type="molecule type" value="Genomic_DNA"/>
</dbReference>
<keyword evidence="3" id="KW-0645">Protease</keyword>
<dbReference type="GO" id="GO:0008233">
    <property type="term" value="F:peptidase activity"/>
    <property type="evidence" value="ECO:0007669"/>
    <property type="project" value="UniProtKB-KW"/>
</dbReference>
<dbReference type="OrthoDB" id="7639at10239"/>
<name>A0A1B2IUG3_FRG3V</name>
<dbReference type="GeneID" id="28619928"/>
<feature type="coiled-coil region" evidence="1">
    <location>
        <begin position="121"/>
        <end position="155"/>
    </location>
</feature>
<feature type="domain" description="Pyrin" evidence="2">
    <location>
        <begin position="282"/>
        <end position="341"/>
    </location>
</feature>
<dbReference type="Pfam" id="PF02758">
    <property type="entry name" value="PYRIN"/>
    <property type="match status" value="1"/>
</dbReference>
<dbReference type="Proteomes" id="UP000123897">
    <property type="component" value="Segment"/>
</dbReference>
<sequence>MQTTMLKKIACCSNLKRLRPDSLKTVMWVVREELGHMEGEDAVAVTDAVCAAGLDPCEYLANVCSMCGLHDTAHRIRMSANPNPEYLRDRDKLTRARQTVTAYSARCSALEGEILARKAAVKAAEDSVSRLVAEAEALRRKVVDMQRKVDRLEAAEVKAIFKPVGIPFAKIVVNRPTPAPRRLSPVAGPSTTGPHVPVGTLVQLEPVGIPFAKIVVNRPTPAPRRLSPVAGPSTTGPHVPVGTLVQLEPEAPRVVAAPRAPSPKPEVSVPKISNEDKTPWAILCVLETMTASQFKRVKRFLMDPMLETAGYRRLRLSMSEKSRLDVTDALVSINTAPRAYDALRVAVSKTFP</sequence>
<keyword evidence="1" id="KW-0175">Coiled coil</keyword>
<accession>A0A1B2IUG3</accession>
<evidence type="ECO:0000313" key="3">
    <source>
        <dbReference type="EMBL" id="ANZ57193.1"/>
    </source>
</evidence>
<dbReference type="KEGG" id="vg:28619928"/>
<evidence type="ECO:0000259" key="2">
    <source>
        <dbReference type="Pfam" id="PF02758"/>
    </source>
</evidence>
<reference evidence="3" key="1">
    <citation type="submission" date="2016-07" db="EMBL/GenBank/DDBJ databases">
        <title>Genomic sequencing of ranaviruses isolated from turbot Scopthalamus maximus and Atlantic cod Gadus morhua.</title>
        <authorList>
            <person name="Ariel E."/>
            <person name="Steckler N.K."/>
            <person name="Subramaniam K."/>
            <person name="Olesen N.J."/>
            <person name="Waltzek T.B."/>
        </authorList>
    </citation>
    <scope>NUCLEOTIDE SEQUENCE [LARGE SCALE GENOMIC DNA]</scope>
    <source>
        <strain evidence="3">SMA15001</strain>
    </source>
</reference>
<keyword evidence="3" id="KW-0378">Hydrolase</keyword>
<proteinExistence type="predicted"/>
<organism evidence="3">
    <name type="scientific">Ranavirus maximus</name>
    <dbReference type="NCBI Taxonomy" id="1887314"/>
    <lineage>
        <taxon>Viruses</taxon>
        <taxon>Varidnaviria</taxon>
        <taxon>Bamfordvirae</taxon>
        <taxon>Nucleocytoviricota</taxon>
        <taxon>Megaviricetes</taxon>
        <taxon>Pimascovirales</taxon>
        <taxon>Pimascovirales incertae sedis</taxon>
        <taxon>Iridoviridae</taxon>
        <taxon>Alphairidovirinae</taxon>
        <taxon>Ranavirus</taxon>
        <taxon>Ranavirus rana1</taxon>
        <taxon>Frog virus 3</taxon>
    </lineage>
</organism>
<evidence type="ECO:0000256" key="1">
    <source>
        <dbReference type="SAM" id="Coils"/>
    </source>
</evidence>
<dbReference type="RefSeq" id="YP_009272779.1">
    <property type="nucleotide sequence ID" value="NC_030842.1"/>
</dbReference>
<dbReference type="InterPro" id="IPR004020">
    <property type="entry name" value="DAPIN"/>
</dbReference>
<protein>
    <submittedName>
        <fullName evidence="3">Capsid maturation protease</fullName>
    </submittedName>
</protein>
<dbReference type="GO" id="GO:0006508">
    <property type="term" value="P:proteolysis"/>
    <property type="evidence" value="ECO:0007669"/>
    <property type="project" value="UniProtKB-KW"/>
</dbReference>